<protein>
    <recommendedName>
        <fullName evidence="5">RRM domain-containing protein</fullName>
    </recommendedName>
</protein>
<comment type="subcellular location">
    <subcellularLocation>
        <location evidence="1">Nucleus</location>
    </subcellularLocation>
</comment>
<dbReference type="Gene3D" id="1.10.20.70">
    <property type="entry name" value="Transcription termination and cleavage factor, C-terminal domain"/>
    <property type="match status" value="1"/>
</dbReference>
<feature type="domain" description="RRM" evidence="5">
    <location>
        <begin position="7"/>
        <end position="85"/>
    </location>
</feature>
<feature type="region of interest" description="Disordered" evidence="4">
    <location>
        <begin position="198"/>
        <end position="227"/>
    </location>
</feature>
<accession>A0A9P8QDA5</accession>
<dbReference type="GO" id="GO:0003729">
    <property type="term" value="F:mRNA binding"/>
    <property type="evidence" value="ECO:0007669"/>
    <property type="project" value="TreeGrafter"/>
</dbReference>
<dbReference type="EMBL" id="JAEUBG010000862">
    <property type="protein sequence ID" value="KAH3687339.1"/>
    <property type="molecule type" value="Genomic_DNA"/>
</dbReference>
<dbReference type="GO" id="GO:0031124">
    <property type="term" value="P:mRNA 3'-end processing"/>
    <property type="evidence" value="ECO:0007669"/>
    <property type="project" value="InterPro"/>
</dbReference>
<dbReference type="PANTHER" id="PTHR45735">
    <property type="entry name" value="CLEAVAGE STIMULATION FACTOR SUBUNIT 2"/>
    <property type="match status" value="1"/>
</dbReference>
<organism evidence="6 7">
    <name type="scientific">Wickerhamomyces pijperi</name>
    <name type="common">Yeast</name>
    <name type="synonym">Pichia pijperi</name>
    <dbReference type="NCBI Taxonomy" id="599730"/>
    <lineage>
        <taxon>Eukaryota</taxon>
        <taxon>Fungi</taxon>
        <taxon>Dikarya</taxon>
        <taxon>Ascomycota</taxon>
        <taxon>Saccharomycotina</taxon>
        <taxon>Saccharomycetes</taxon>
        <taxon>Phaffomycetales</taxon>
        <taxon>Wickerhamomycetaceae</taxon>
        <taxon>Wickerhamomyces</taxon>
    </lineage>
</organism>
<dbReference type="CDD" id="cd12398">
    <property type="entry name" value="RRM_CSTF2_RNA15_like"/>
    <property type="match status" value="1"/>
</dbReference>
<dbReference type="InterPro" id="IPR038192">
    <property type="entry name" value="CSTF_C_sf"/>
</dbReference>
<dbReference type="Pfam" id="PF00076">
    <property type="entry name" value="RRM_1"/>
    <property type="match status" value="1"/>
</dbReference>
<evidence type="ECO:0000256" key="2">
    <source>
        <dbReference type="ARBA" id="ARBA00023242"/>
    </source>
</evidence>
<keyword evidence="7" id="KW-1185">Reference proteome</keyword>
<dbReference type="InterPro" id="IPR026896">
    <property type="entry name" value="CSTF_C"/>
</dbReference>
<dbReference type="Gene3D" id="1.25.40.630">
    <property type="match status" value="1"/>
</dbReference>
<evidence type="ECO:0000313" key="6">
    <source>
        <dbReference type="EMBL" id="KAH3687339.1"/>
    </source>
</evidence>
<dbReference type="InterPro" id="IPR035979">
    <property type="entry name" value="RBD_domain_sf"/>
</dbReference>
<dbReference type="PROSITE" id="PS50102">
    <property type="entry name" value="RRM"/>
    <property type="match status" value="1"/>
</dbReference>
<dbReference type="InterPro" id="IPR025742">
    <property type="entry name" value="CSTF2_hinge"/>
</dbReference>
<gene>
    <name evidence="6" type="ORF">WICPIJ_001683</name>
</gene>
<evidence type="ECO:0000256" key="4">
    <source>
        <dbReference type="SAM" id="MobiDB-lite"/>
    </source>
</evidence>
<dbReference type="PANTHER" id="PTHR45735:SF2">
    <property type="entry name" value="CLEAVAGE STIMULATION FACTOR SUBUNIT 2"/>
    <property type="match status" value="1"/>
</dbReference>
<proteinExistence type="predicted"/>
<dbReference type="InterPro" id="IPR012677">
    <property type="entry name" value="Nucleotide-bd_a/b_plait_sf"/>
</dbReference>
<dbReference type="Pfam" id="PF14304">
    <property type="entry name" value="CSTF_C"/>
    <property type="match status" value="1"/>
</dbReference>
<evidence type="ECO:0000256" key="1">
    <source>
        <dbReference type="ARBA" id="ARBA00004123"/>
    </source>
</evidence>
<reference evidence="6" key="2">
    <citation type="submission" date="2021-01" db="EMBL/GenBank/DDBJ databases">
        <authorList>
            <person name="Schikora-Tamarit M.A."/>
        </authorList>
    </citation>
    <scope>NUCLEOTIDE SEQUENCE</scope>
    <source>
        <strain evidence="6">CBS2887</strain>
    </source>
</reference>
<evidence type="ECO:0000259" key="5">
    <source>
        <dbReference type="PROSITE" id="PS50102"/>
    </source>
</evidence>
<keyword evidence="3" id="KW-0694">RNA-binding</keyword>
<feature type="compositionally biased region" description="Low complexity" evidence="4">
    <location>
        <begin position="91"/>
        <end position="107"/>
    </location>
</feature>
<sequence length="278" mass="30906">MERKARKYIYIGSIPYDQTEQQVLEIANTIGPVVNMKMMFDKETGKSKGYAFIEYKDVETASSAVRNLNNYTIGNRQLKCDFSTENSLTGNGNNYGSSNSNSNNSHIHSNKKRDQLPPLPTGVTLGPGENYQASIAQSLRSLDSHRLNTLIQDSIQASRSNPRLMKQLLQQCPQLAYAIVEGLLMSKSVGAEDIANLLQPSTDSNSSTTTTKGNKNDSTNLIESGEVEEELDEEKIELVKQVLNIPQEELNDLPQEQREAILLIKGNYEKGIYGEIKV</sequence>
<dbReference type="Gene3D" id="3.30.70.330">
    <property type="match status" value="1"/>
</dbReference>
<dbReference type="AlphaFoldDB" id="A0A9P8QDA5"/>
<feature type="region of interest" description="Disordered" evidence="4">
    <location>
        <begin position="91"/>
        <end position="120"/>
    </location>
</feature>
<evidence type="ECO:0000256" key="3">
    <source>
        <dbReference type="PROSITE-ProRule" id="PRU00176"/>
    </source>
</evidence>
<dbReference type="Proteomes" id="UP000774326">
    <property type="component" value="Unassembled WGS sequence"/>
</dbReference>
<dbReference type="InterPro" id="IPR000504">
    <property type="entry name" value="RRM_dom"/>
</dbReference>
<feature type="compositionally biased region" description="Low complexity" evidence="4">
    <location>
        <begin position="201"/>
        <end position="224"/>
    </location>
</feature>
<keyword evidence="2" id="KW-0539">Nucleus</keyword>
<dbReference type="OrthoDB" id="15688at2759"/>
<reference evidence="6" key="1">
    <citation type="journal article" date="2021" name="Open Biol.">
        <title>Shared evolutionary footprints suggest mitochondrial oxidative damage underlies multiple complex I losses in fungi.</title>
        <authorList>
            <person name="Schikora-Tamarit M.A."/>
            <person name="Marcet-Houben M."/>
            <person name="Nosek J."/>
            <person name="Gabaldon T."/>
        </authorList>
    </citation>
    <scope>NUCLEOTIDE SEQUENCE</scope>
    <source>
        <strain evidence="6">CBS2887</strain>
    </source>
</reference>
<name>A0A9P8QDA5_WICPI</name>
<comment type="caution">
    <text evidence="6">The sequence shown here is derived from an EMBL/GenBank/DDBJ whole genome shotgun (WGS) entry which is preliminary data.</text>
</comment>
<dbReference type="SMART" id="SM00360">
    <property type="entry name" value="RRM"/>
    <property type="match status" value="1"/>
</dbReference>
<dbReference type="GO" id="GO:0005847">
    <property type="term" value="C:mRNA cleavage and polyadenylation specificity factor complex"/>
    <property type="evidence" value="ECO:0007669"/>
    <property type="project" value="TreeGrafter"/>
</dbReference>
<dbReference type="SUPFAM" id="SSF54928">
    <property type="entry name" value="RNA-binding domain, RBD"/>
    <property type="match status" value="1"/>
</dbReference>
<evidence type="ECO:0000313" key="7">
    <source>
        <dbReference type="Proteomes" id="UP000774326"/>
    </source>
</evidence>
<dbReference type="Pfam" id="PF14327">
    <property type="entry name" value="CSTF2_hinge"/>
    <property type="match status" value="1"/>
</dbReference>